<proteinExistence type="evidence at transcript level"/>
<reference evidence="2" key="1">
    <citation type="journal article" date="2013" name="PLoS ONE">
        <title>Gene expression in gut symbiotic organ of stinkbug affected by extracellular bacterial symbiont.</title>
        <authorList>
            <person name="Futahashi R."/>
            <person name="Tanaka K."/>
            <person name="Tanahashi M."/>
            <person name="Nikoh N."/>
            <person name="Kikuchi Y."/>
            <person name="Lee B.L."/>
            <person name="Fukatsu T."/>
        </authorList>
    </citation>
    <scope>NUCLEOTIDE SEQUENCE</scope>
    <source>
        <tissue evidence="2">Midgut</tissue>
    </source>
</reference>
<dbReference type="EMBL" id="AK418138">
    <property type="protein sequence ID" value="BAN21353.1"/>
    <property type="molecule type" value="mRNA"/>
</dbReference>
<evidence type="ECO:0000313" key="2">
    <source>
        <dbReference type="EMBL" id="BAN21353.1"/>
    </source>
</evidence>
<keyword evidence="1" id="KW-0812">Transmembrane</keyword>
<organism evidence="2">
    <name type="scientific">Riptortus pedestris</name>
    <name type="common">Bean bug</name>
    <dbReference type="NCBI Taxonomy" id="329032"/>
    <lineage>
        <taxon>Eukaryota</taxon>
        <taxon>Metazoa</taxon>
        <taxon>Ecdysozoa</taxon>
        <taxon>Arthropoda</taxon>
        <taxon>Hexapoda</taxon>
        <taxon>Insecta</taxon>
        <taxon>Pterygota</taxon>
        <taxon>Neoptera</taxon>
        <taxon>Paraneoptera</taxon>
        <taxon>Hemiptera</taxon>
        <taxon>Heteroptera</taxon>
        <taxon>Panheteroptera</taxon>
        <taxon>Pentatomomorpha</taxon>
        <taxon>Coreoidea</taxon>
        <taxon>Alydidae</taxon>
        <taxon>Riptortus</taxon>
    </lineage>
</organism>
<keyword evidence="1" id="KW-0472">Membrane</keyword>
<protein>
    <submittedName>
        <fullName evidence="2">Unkown protein</fullName>
    </submittedName>
</protein>
<name>R4WE10_RIPPE</name>
<dbReference type="AlphaFoldDB" id="R4WE10"/>
<sequence length="71" mass="8450">MLFHIEFSNIRVFWIICLISKLTSIMCHCYVTLCMFYANYTFLLSPNFSRSEELFFFPNVSLSCLSFNDCH</sequence>
<keyword evidence="1" id="KW-1133">Transmembrane helix</keyword>
<feature type="transmembrane region" description="Helical" evidence="1">
    <location>
        <begin position="12"/>
        <end position="38"/>
    </location>
</feature>
<accession>R4WE10</accession>
<evidence type="ECO:0000256" key="1">
    <source>
        <dbReference type="SAM" id="Phobius"/>
    </source>
</evidence>